<feature type="non-terminal residue" evidence="1">
    <location>
        <position position="382"/>
    </location>
</feature>
<evidence type="ECO:0000313" key="1">
    <source>
        <dbReference type="EMBL" id="CAG8657958.1"/>
    </source>
</evidence>
<dbReference type="Proteomes" id="UP000789525">
    <property type="component" value="Unassembled WGS sequence"/>
</dbReference>
<organism evidence="1 2">
    <name type="scientific">Acaulospora colombiana</name>
    <dbReference type="NCBI Taxonomy" id="27376"/>
    <lineage>
        <taxon>Eukaryota</taxon>
        <taxon>Fungi</taxon>
        <taxon>Fungi incertae sedis</taxon>
        <taxon>Mucoromycota</taxon>
        <taxon>Glomeromycotina</taxon>
        <taxon>Glomeromycetes</taxon>
        <taxon>Diversisporales</taxon>
        <taxon>Acaulosporaceae</taxon>
        <taxon>Acaulospora</taxon>
    </lineage>
</organism>
<protein>
    <submittedName>
        <fullName evidence="1">13758_t:CDS:1</fullName>
    </submittedName>
</protein>
<keyword evidence="2" id="KW-1185">Reference proteome</keyword>
<reference evidence="1" key="1">
    <citation type="submission" date="2021-06" db="EMBL/GenBank/DDBJ databases">
        <authorList>
            <person name="Kallberg Y."/>
            <person name="Tangrot J."/>
            <person name="Rosling A."/>
        </authorList>
    </citation>
    <scope>NUCLEOTIDE SEQUENCE</scope>
    <source>
        <strain evidence="1">CL356</strain>
    </source>
</reference>
<sequence length="382" mass="43015">MATQPQNRIQISTDEVNSLIHAYLEEAGWYPSPGKYEANIDQSPLRRARLPRGKLPELLAKSLLYEEVETHWKQPAGTCNQPFTLLGPHECNWQPEKEISALASAIVPAQPTSSEKKGEGNDDQEMADASQPDEFERSNVQAFIQGVHTGEGKCTLSSPELSLMILYRSKDSRVVIQQISWKGDNISESSYDLLDALVHRLGEMNPELGYEINFLEWSRDGNYLATGGSDGHIRVWNKRDNLLLFCKDTHGPISTARFSPNSKYLLSSSIDGNHLLWDVEKQIIVQKYNFKSDDVMDVAWISDTSFATTWPDFRIHILITNATIPFRTFNGHKSDVNQLRLSPDRKMLASVSNDGTARVWVVEPLKMEWRSGKVLPVEGSVG</sequence>
<proteinExistence type="predicted"/>
<gene>
    <name evidence="1" type="ORF">ACOLOM_LOCUS8482</name>
</gene>
<accession>A0ACA9NJ14</accession>
<dbReference type="EMBL" id="CAJVPT010022003">
    <property type="protein sequence ID" value="CAG8657958.1"/>
    <property type="molecule type" value="Genomic_DNA"/>
</dbReference>
<evidence type="ECO:0000313" key="2">
    <source>
        <dbReference type="Proteomes" id="UP000789525"/>
    </source>
</evidence>
<comment type="caution">
    <text evidence="1">The sequence shown here is derived from an EMBL/GenBank/DDBJ whole genome shotgun (WGS) entry which is preliminary data.</text>
</comment>
<name>A0ACA9NJ14_9GLOM</name>